<keyword evidence="2 6" id="KW-0378">Hydrolase</keyword>
<dbReference type="SMART" id="SM00020">
    <property type="entry name" value="Tryp_SPc"/>
    <property type="match status" value="1"/>
</dbReference>
<dbReference type="Pfam" id="PF00089">
    <property type="entry name" value="Trypsin"/>
    <property type="match status" value="2"/>
</dbReference>
<dbReference type="InterPro" id="IPR009003">
    <property type="entry name" value="Peptidase_S1_PA"/>
</dbReference>
<organism evidence="9 10">
    <name type="scientific">Suricata suricatta</name>
    <name type="common">Meerkat</name>
    <dbReference type="NCBI Taxonomy" id="37032"/>
    <lineage>
        <taxon>Eukaryota</taxon>
        <taxon>Metazoa</taxon>
        <taxon>Chordata</taxon>
        <taxon>Craniata</taxon>
        <taxon>Vertebrata</taxon>
        <taxon>Euteleostomi</taxon>
        <taxon>Mammalia</taxon>
        <taxon>Eutheria</taxon>
        <taxon>Laurasiatheria</taxon>
        <taxon>Carnivora</taxon>
        <taxon>Feliformia</taxon>
        <taxon>Herpestidae</taxon>
        <taxon>Suricata</taxon>
    </lineage>
</organism>
<proteinExistence type="inferred from homology"/>
<dbReference type="InterPro" id="IPR043504">
    <property type="entry name" value="Peptidase_S1_PA_chymotrypsin"/>
</dbReference>
<dbReference type="FunFam" id="2.40.10.10:FF:000002">
    <property type="entry name" value="Transmembrane protease serine"/>
    <property type="match status" value="1"/>
</dbReference>
<dbReference type="GO" id="GO:0006508">
    <property type="term" value="P:proteolysis"/>
    <property type="evidence" value="ECO:0007669"/>
    <property type="project" value="UniProtKB-KW"/>
</dbReference>
<keyword evidence="10" id="KW-1185">Reference proteome</keyword>
<evidence type="ECO:0000313" key="9">
    <source>
        <dbReference type="Ensembl" id="ENSSSUP00005021885.1"/>
    </source>
</evidence>
<keyword evidence="4" id="KW-1015">Disulfide bond</keyword>
<gene>
    <name evidence="9" type="primary">LOC115299932</name>
</gene>
<reference evidence="9" key="3">
    <citation type="submission" date="2025-09" db="UniProtKB">
        <authorList>
            <consortium name="Ensembl"/>
        </authorList>
    </citation>
    <scope>IDENTIFICATION</scope>
</reference>
<dbReference type="PRINTS" id="PR00722">
    <property type="entry name" value="CHYMOTRYPSIN"/>
</dbReference>
<name>A0A673UL20_SURSU</name>
<dbReference type="PANTHER" id="PTHR24252:SF17">
    <property type="entry name" value="SUPPRESSOR OF TUMORIGENICITY 14 PROTEIN HOMOLOG-RELATED"/>
    <property type="match status" value="1"/>
</dbReference>
<reference evidence="9" key="2">
    <citation type="submission" date="2025-08" db="UniProtKB">
        <authorList>
            <consortium name="Ensembl"/>
        </authorList>
    </citation>
    <scope>IDENTIFICATION</scope>
</reference>
<evidence type="ECO:0000313" key="10">
    <source>
        <dbReference type="Proteomes" id="UP000472268"/>
    </source>
</evidence>
<feature type="compositionally biased region" description="Gly residues" evidence="7">
    <location>
        <begin position="1"/>
        <end position="10"/>
    </location>
</feature>
<dbReference type="PROSITE" id="PS00135">
    <property type="entry name" value="TRYPSIN_SER"/>
    <property type="match status" value="1"/>
</dbReference>
<feature type="region of interest" description="Disordered" evidence="7">
    <location>
        <begin position="1"/>
        <end position="29"/>
    </location>
</feature>
<evidence type="ECO:0000256" key="1">
    <source>
        <dbReference type="ARBA" id="ARBA00022670"/>
    </source>
</evidence>
<dbReference type="AlphaFoldDB" id="A0A673UL20"/>
<reference evidence="9 10" key="1">
    <citation type="submission" date="2019-05" db="EMBL/GenBank/DDBJ databases">
        <title>A Chromosome-scale Meerkat (S. suricatta) Genome Assembly.</title>
        <authorList>
            <person name="Dudchenko O."/>
            <person name="Lieberman Aiden E."/>
            <person name="Tung J."/>
            <person name="Barreiro L.B."/>
            <person name="Clutton-Brock T.H."/>
        </authorList>
    </citation>
    <scope>NUCLEOTIDE SEQUENCE [LARGE SCALE GENOMIC DNA]</scope>
</reference>
<evidence type="ECO:0000256" key="4">
    <source>
        <dbReference type="ARBA" id="ARBA00023157"/>
    </source>
</evidence>
<dbReference type="SUPFAM" id="SSF50494">
    <property type="entry name" value="Trypsin-like serine proteases"/>
    <property type="match status" value="1"/>
</dbReference>
<evidence type="ECO:0000256" key="6">
    <source>
        <dbReference type="RuleBase" id="RU363034"/>
    </source>
</evidence>
<dbReference type="PROSITE" id="PS50240">
    <property type="entry name" value="TRYPSIN_DOM"/>
    <property type="match status" value="1"/>
</dbReference>
<evidence type="ECO:0000256" key="3">
    <source>
        <dbReference type="ARBA" id="ARBA00022825"/>
    </source>
</evidence>
<evidence type="ECO:0000256" key="5">
    <source>
        <dbReference type="ARBA" id="ARBA00024195"/>
    </source>
</evidence>
<dbReference type="InterPro" id="IPR001254">
    <property type="entry name" value="Trypsin_dom"/>
</dbReference>
<evidence type="ECO:0000256" key="2">
    <source>
        <dbReference type="ARBA" id="ARBA00022801"/>
    </source>
</evidence>
<accession>A0A673UL20</accession>
<dbReference type="FunFam" id="2.40.10.10:FF:000068">
    <property type="entry name" value="transmembrane protease serine 2"/>
    <property type="match status" value="1"/>
</dbReference>
<dbReference type="InterPro" id="IPR033116">
    <property type="entry name" value="TRYPSIN_SER"/>
</dbReference>
<sequence>ARARAGGAGGASQPRVPLSVPGPCGRRTTSTRVVGGRASELGRWPWQGSLRWWGSHHCGASLLGRRWVLSAAHCFERNRDPFEWSVQFGELSAVPSIWSLEAYYNRYQVEKIILNPLYLGATSYDIALLRLASSVTYSQNVRPICVAASSSEFQNRTNCWVTGWGNVEEEQASSFAVTVSSNSPTLLSATKRKNPTKCGSLSLEPSLSTSKAHSLQLCHRLPPGSTGVRHQHLQVWPLLQRPALLSYNPDDMLCAGSENGHDACRGDSGGPLACEKRGLWIQVGIVSWGSGCGRPNRPGVYTNVSRHFGWIRTLMARGGTQRPEPSPLLLPLPVLWVAWLPQLA</sequence>
<dbReference type="PROSITE" id="PS00134">
    <property type="entry name" value="TRYPSIN_HIS"/>
    <property type="match status" value="1"/>
</dbReference>
<dbReference type="Gene3D" id="2.40.10.10">
    <property type="entry name" value="Trypsin-like serine proteases"/>
    <property type="match status" value="1"/>
</dbReference>
<feature type="domain" description="Peptidase S1" evidence="8">
    <location>
        <begin position="33"/>
        <end position="316"/>
    </location>
</feature>
<protein>
    <recommendedName>
        <fullName evidence="8">Peptidase S1 domain-containing protein</fullName>
    </recommendedName>
</protein>
<dbReference type="PANTHER" id="PTHR24252">
    <property type="entry name" value="ACROSIN-RELATED"/>
    <property type="match status" value="1"/>
</dbReference>
<dbReference type="Ensembl" id="ENSSSUT00005025060.1">
    <property type="protein sequence ID" value="ENSSSUP00005021885.1"/>
    <property type="gene ID" value="ENSSSUG00005014288.1"/>
</dbReference>
<dbReference type="OMA" id="DAQGEKD"/>
<evidence type="ECO:0000259" key="8">
    <source>
        <dbReference type="PROSITE" id="PS50240"/>
    </source>
</evidence>
<evidence type="ECO:0000256" key="7">
    <source>
        <dbReference type="SAM" id="MobiDB-lite"/>
    </source>
</evidence>
<keyword evidence="1 6" id="KW-0645">Protease</keyword>
<dbReference type="InterPro" id="IPR001314">
    <property type="entry name" value="Peptidase_S1A"/>
</dbReference>
<dbReference type="Proteomes" id="UP000472268">
    <property type="component" value="Chromosome 8"/>
</dbReference>
<dbReference type="CDD" id="cd00190">
    <property type="entry name" value="Tryp_SPc"/>
    <property type="match status" value="1"/>
</dbReference>
<keyword evidence="3 6" id="KW-0720">Serine protease</keyword>
<dbReference type="GO" id="GO:0004252">
    <property type="term" value="F:serine-type endopeptidase activity"/>
    <property type="evidence" value="ECO:0007669"/>
    <property type="project" value="InterPro"/>
</dbReference>
<dbReference type="InterPro" id="IPR018114">
    <property type="entry name" value="TRYPSIN_HIS"/>
</dbReference>
<comment type="similarity">
    <text evidence="5">Belongs to the peptidase S1 family. CLIP subfamily.</text>
</comment>